<evidence type="ECO:0000313" key="3">
    <source>
        <dbReference type="Proteomes" id="UP001396898"/>
    </source>
</evidence>
<reference evidence="2 3" key="1">
    <citation type="submission" date="2023-01" db="EMBL/GenBank/DDBJ databases">
        <title>Analysis of 21 Apiospora genomes using comparative genomics revels a genus with tremendous synthesis potential of carbohydrate active enzymes and secondary metabolites.</title>
        <authorList>
            <person name="Sorensen T."/>
        </authorList>
    </citation>
    <scope>NUCLEOTIDE SEQUENCE [LARGE SCALE GENOMIC DNA]</scope>
    <source>
        <strain evidence="2 3">CBS 20057</strain>
    </source>
</reference>
<proteinExistence type="predicted"/>
<feature type="compositionally biased region" description="Gly residues" evidence="1">
    <location>
        <begin position="93"/>
        <end position="107"/>
    </location>
</feature>
<accession>A0ABR1R6Q9</accession>
<feature type="region of interest" description="Disordered" evidence="1">
    <location>
        <begin position="1"/>
        <end position="127"/>
    </location>
</feature>
<keyword evidence="3" id="KW-1185">Reference proteome</keyword>
<dbReference type="Proteomes" id="UP001396898">
    <property type="component" value="Unassembled WGS sequence"/>
</dbReference>
<sequence length="150" mass="15632">MQAYVSTRKALRSQPTIKPLSGKILKYNKKGENKLWGRTRQSKITLPSSTDRPENVSGDPNGNSPPNGGGRGCPNGCGGGGPPGAGDRDSSNGNGGDRGPPNGGNGEGPSDRNPVADGPVVVQIPVLPQRNGRNIRWTCRAGYQEEDSVS</sequence>
<dbReference type="EMBL" id="JAQQWI010000018">
    <property type="protein sequence ID" value="KAK8001452.1"/>
    <property type="molecule type" value="Genomic_DNA"/>
</dbReference>
<protein>
    <submittedName>
        <fullName evidence="2">Uncharacterized protein</fullName>
    </submittedName>
</protein>
<gene>
    <name evidence="2" type="ORF">PG991_013674</name>
</gene>
<organism evidence="2 3">
    <name type="scientific">Apiospora marii</name>
    <dbReference type="NCBI Taxonomy" id="335849"/>
    <lineage>
        <taxon>Eukaryota</taxon>
        <taxon>Fungi</taxon>
        <taxon>Dikarya</taxon>
        <taxon>Ascomycota</taxon>
        <taxon>Pezizomycotina</taxon>
        <taxon>Sordariomycetes</taxon>
        <taxon>Xylariomycetidae</taxon>
        <taxon>Amphisphaeriales</taxon>
        <taxon>Apiosporaceae</taxon>
        <taxon>Apiospora</taxon>
    </lineage>
</organism>
<feature type="compositionally biased region" description="Low complexity" evidence="1">
    <location>
        <begin position="57"/>
        <end position="66"/>
    </location>
</feature>
<evidence type="ECO:0000256" key="1">
    <source>
        <dbReference type="SAM" id="MobiDB-lite"/>
    </source>
</evidence>
<evidence type="ECO:0000313" key="2">
    <source>
        <dbReference type="EMBL" id="KAK8001452.1"/>
    </source>
</evidence>
<comment type="caution">
    <text evidence="2">The sequence shown here is derived from an EMBL/GenBank/DDBJ whole genome shotgun (WGS) entry which is preliminary data.</text>
</comment>
<name>A0ABR1R6Q9_9PEZI</name>
<feature type="compositionally biased region" description="Gly residues" evidence="1">
    <location>
        <begin position="67"/>
        <end position="84"/>
    </location>
</feature>